<dbReference type="STRING" id="1280837.A0A316VFW9"/>
<dbReference type="EMBL" id="KZ819602">
    <property type="protein sequence ID" value="PWN36509.1"/>
    <property type="molecule type" value="Genomic_DNA"/>
</dbReference>
<evidence type="ECO:0000256" key="1">
    <source>
        <dbReference type="ARBA" id="ARBA00022603"/>
    </source>
</evidence>
<dbReference type="InterPro" id="IPR013216">
    <property type="entry name" value="Methyltransf_11"/>
</dbReference>
<protein>
    <submittedName>
        <fullName evidence="5">S-adenosyl-L-methionine-dependent methyltransferase</fullName>
    </submittedName>
</protein>
<dbReference type="InParanoid" id="A0A316VFW9"/>
<evidence type="ECO:0000313" key="5">
    <source>
        <dbReference type="EMBL" id="PWN36509.1"/>
    </source>
</evidence>
<dbReference type="OrthoDB" id="10017101at2759"/>
<organism evidence="5 6">
    <name type="scientific">Meira miltonrushii</name>
    <dbReference type="NCBI Taxonomy" id="1280837"/>
    <lineage>
        <taxon>Eukaryota</taxon>
        <taxon>Fungi</taxon>
        <taxon>Dikarya</taxon>
        <taxon>Basidiomycota</taxon>
        <taxon>Ustilaginomycotina</taxon>
        <taxon>Exobasidiomycetes</taxon>
        <taxon>Exobasidiales</taxon>
        <taxon>Brachybasidiaceae</taxon>
        <taxon>Meira</taxon>
    </lineage>
</organism>
<reference evidence="5 6" key="1">
    <citation type="journal article" date="2018" name="Mol. Biol. Evol.">
        <title>Broad Genomic Sampling Reveals a Smut Pathogenic Ancestry of the Fungal Clade Ustilaginomycotina.</title>
        <authorList>
            <person name="Kijpornyongpan T."/>
            <person name="Mondo S.J."/>
            <person name="Barry K."/>
            <person name="Sandor L."/>
            <person name="Lee J."/>
            <person name="Lipzen A."/>
            <person name="Pangilinan J."/>
            <person name="LaButti K."/>
            <person name="Hainaut M."/>
            <person name="Henrissat B."/>
            <person name="Grigoriev I.V."/>
            <person name="Spatafora J.W."/>
            <person name="Aime M.C."/>
        </authorList>
    </citation>
    <scope>NUCLEOTIDE SEQUENCE [LARGE SCALE GENOMIC DNA]</scope>
    <source>
        <strain evidence="5 6">MCA 3882</strain>
    </source>
</reference>
<proteinExistence type="predicted"/>
<keyword evidence="6" id="KW-1185">Reference proteome</keyword>
<dbReference type="InterPro" id="IPR023576">
    <property type="entry name" value="UbiE/COQ5_MeTrFase_CS"/>
</dbReference>
<dbReference type="Pfam" id="PF08241">
    <property type="entry name" value="Methyltransf_11"/>
    <property type="match status" value="1"/>
</dbReference>
<keyword evidence="3" id="KW-0949">S-adenosyl-L-methionine</keyword>
<sequence>MYKTGQEGLQDHVKAFKADEAKVTKASNGKASYGVDSPLGFAASMIFSPLYAYATLKGKFQAWDSILAKLPDQALAGPSLDAGCGRGLVLIKTAKAKQARFPNAITQSYGIDIFSTADQSGNSPDATCFNAFAEKVQENITLFSASFCDLPFDDDVFELVTSSLALHNPTQKSDRIKAVQELARVTKPGGVLVILDLSGSSTTKLYEKTLKDLDWKDVKLEFSGLSTCFGLWYCHTVTARKPI</sequence>
<feature type="domain" description="Methyltransferase type 11" evidence="4">
    <location>
        <begin position="80"/>
        <end position="194"/>
    </location>
</feature>
<dbReference type="PANTHER" id="PTHR45277:SF1">
    <property type="entry name" value="EXPRESSED PROTEIN"/>
    <property type="match status" value="1"/>
</dbReference>
<dbReference type="PROSITE" id="PS01184">
    <property type="entry name" value="UBIE_2"/>
    <property type="match status" value="1"/>
</dbReference>
<dbReference type="AlphaFoldDB" id="A0A316VFW9"/>
<dbReference type="Proteomes" id="UP000245771">
    <property type="component" value="Unassembled WGS sequence"/>
</dbReference>
<keyword evidence="2 5" id="KW-0808">Transferase</keyword>
<dbReference type="InterPro" id="IPR029063">
    <property type="entry name" value="SAM-dependent_MTases_sf"/>
</dbReference>
<accession>A0A316VFW9</accession>
<gene>
    <name evidence="5" type="ORF">FA14DRAFT_175821</name>
</gene>
<dbReference type="GO" id="GO:0032259">
    <property type="term" value="P:methylation"/>
    <property type="evidence" value="ECO:0007669"/>
    <property type="project" value="UniProtKB-KW"/>
</dbReference>
<dbReference type="SUPFAM" id="SSF53335">
    <property type="entry name" value="S-adenosyl-L-methionine-dependent methyltransferases"/>
    <property type="match status" value="1"/>
</dbReference>
<keyword evidence="1 5" id="KW-0489">Methyltransferase</keyword>
<dbReference type="RefSeq" id="XP_025356811.1">
    <property type="nucleotide sequence ID" value="XM_025500612.1"/>
</dbReference>
<evidence type="ECO:0000256" key="2">
    <source>
        <dbReference type="ARBA" id="ARBA00022679"/>
    </source>
</evidence>
<dbReference type="GO" id="GO:0008757">
    <property type="term" value="F:S-adenosylmethionine-dependent methyltransferase activity"/>
    <property type="evidence" value="ECO:0007669"/>
    <property type="project" value="InterPro"/>
</dbReference>
<dbReference type="Gene3D" id="3.40.50.150">
    <property type="entry name" value="Vaccinia Virus protein VP39"/>
    <property type="match status" value="1"/>
</dbReference>
<dbReference type="CDD" id="cd02440">
    <property type="entry name" value="AdoMet_MTases"/>
    <property type="match status" value="1"/>
</dbReference>
<evidence type="ECO:0000259" key="4">
    <source>
        <dbReference type="Pfam" id="PF08241"/>
    </source>
</evidence>
<evidence type="ECO:0000256" key="3">
    <source>
        <dbReference type="ARBA" id="ARBA00022691"/>
    </source>
</evidence>
<name>A0A316VFW9_9BASI</name>
<evidence type="ECO:0000313" key="6">
    <source>
        <dbReference type="Proteomes" id="UP000245771"/>
    </source>
</evidence>
<dbReference type="GeneID" id="37022393"/>
<dbReference type="PANTHER" id="PTHR45277">
    <property type="entry name" value="EXPRESSED PROTEIN"/>
    <property type="match status" value="1"/>
</dbReference>